<dbReference type="GO" id="GO:0006508">
    <property type="term" value="P:proteolysis"/>
    <property type="evidence" value="ECO:0007669"/>
    <property type="project" value="UniProtKB-KW"/>
</dbReference>
<dbReference type="AlphaFoldDB" id="A0AAD9Z0L7"/>
<dbReference type="GO" id="GO:0045944">
    <property type="term" value="P:positive regulation of transcription by RNA polymerase II"/>
    <property type="evidence" value="ECO:0007669"/>
    <property type="project" value="UniProtKB-ARBA"/>
</dbReference>
<comment type="caution">
    <text evidence="6">The sequence shown here is derived from an EMBL/GenBank/DDBJ whole genome shotgun (WGS) entry which is preliminary data.</text>
</comment>
<dbReference type="InterPro" id="IPR038765">
    <property type="entry name" value="Papain-like_cys_pep_sf"/>
</dbReference>
<feature type="region of interest" description="Disordered" evidence="4">
    <location>
        <begin position="367"/>
        <end position="396"/>
    </location>
</feature>
<dbReference type="EMBL" id="JASNWA010000009">
    <property type="protein sequence ID" value="KAK3169321.1"/>
    <property type="molecule type" value="Genomic_DNA"/>
</dbReference>
<dbReference type="SUPFAM" id="SSF55455">
    <property type="entry name" value="SRF-like"/>
    <property type="match status" value="1"/>
</dbReference>
<evidence type="ECO:0000256" key="1">
    <source>
        <dbReference type="ARBA" id="ARBA00005234"/>
    </source>
</evidence>
<comment type="similarity">
    <text evidence="1">Belongs to the peptidase C48 family.</text>
</comment>
<dbReference type="Pfam" id="PF02902">
    <property type="entry name" value="Peptidase_C48"/>
    <property type="match status" value="1"/>
</dbReference>
<feature type="compositionally biased region" description="Polar residues" evidence="4">
    <location>
        <begin position="175"/>
        <end position="192"/>
    </location>
</feature>
<dbReference type="GO" id="GO:0046983">
    <property type="term" value="F:protein dimerization activity"/>
    <property type="evidence" value="ECO:0007669"/>
    <property type="project" value="InterPro"/>
</dbReference>
<feature type="domain" description="Ubiquitin-like protease family profile" evidence="5">
    <location>
        <begin position="243"/>
        <end position="317"/>
    </location>
</feature>
<accession>A0AAD9Z0L7</accession>
<dbReference type="InterPro" id="IPR036879">
    <property type="entry name" value="TF_MADSbox_sf"/>
</dbReference>
<keyword evidence="2" id="KW-0645">Protease</keyword>
<name>A0AAD9Z0L7_9LECA</name>
<proteinExistence type="inferred from homology"/>
<evidence type="ECO:0000256" key="2">
    <source>
        <dbReference type="ARBA" id="ARBA00022670"/>
    </source>
</evidence>
<organism evidence="6 7">
    <name type="scientific">Lepraria neglecta</name>
    <dbReference type="NCBI Taxonomy" id="209136"/>
    <lineage>
        <taxon>Eukaryota</taxon>
        <taxon>Fungi</taxon>
        <taxon>Dikarya</taxon>
        <taxon>Ascomycota</taxon>
        <taxon>Pezizomycotina</taxon>
        <taxon>Lecanoromycetes</taxon>
        <taxon>OSLEUM clade</taxon>
        <taxon>Lecanoromycetidae</taxon>
        <taxon>Lecanorales</taxon>
        <taxon>Lecanorineae</taxon>
        <taxon>Stereocaulaceae</taxon>
        <taxon>Lepraria</taxon>
    </lineage>
</organism>
<keyword evidence="3" id="KW-0378">Hydrolase</keyword>
<evidence type="ECO:0000259" key="5">
    <source>
        <dbReference type="Pfam" id="PF02902"/>
    </source>
</evidence>
<evidence type="ECO:0000256" key="3">
    <source>
        <dbReference type="ARBA" id="ARBA00022801"/>
    </source>
</evidence>
<sequence>MAKVRTQRHIVREKARKRTKSLFKKANELAQIADADIYIVINRGGKYQIYRSNDQPGWPPSEQEMALSEIVKILSMYSKFNSREDYITLLDSLETLTTELRQEIRPKRQRKKKTKQKETQFNHGLANIPQFPNVATRSRGAVSATDLSSLMLRSHLRTEPPSVSQGATITDRSNVANSQSEMTPVNHENSTPKAEARPAATNIAMQARDKLKQEIERCEKFYRGKTFIVNGDERSETVYPDEINLKRNSIRHYDSLAEDISKHKEVVSAIKERLAYAMEGWESPNRDFTMVSGASQQQENSDDCGIYMIYNADCLASIRDTLEERIDGVQLRYRYLERLLELERQGRSERQIVDMILPPRKTLRIKRRRVPEDISDDESNQDQQGSRKSRRVDWRPPLHLGSHDAWIEERNYLTATISKQRYGRSKQDCGERAEELLRMIEAIGCEDVMTTWDEAIAEEKLGVRLPTADSTAKAICQLVERAHVRSFKDKVLLRIGKWIFTMKMLQDVEKLRKDGAPSRQSVLKADVNVRGPALKRAFANFMGEAHPELQEPELNKQRDVQYAKYRNWWREGQIWVLLYNAFGAAILLLVPAGQRAEGGYSINNQQYVDIKSSDREPFINALQKLRPDLKKTVSELDDHLEVLKDDIADLLGRLKHPRISQELKVEQPKGNP</sequence>
<keyword evidence="7" id="KW-1185">Reference proteome</keyword>
<protein>
    <recommendedName>
        <fullName evidence="5">Ubiquitin-like protease family profile domain-containing protein</fullName>
    </recommendedName>
</protein>
<dbReference type="InterPro" id="IPR003653">
    <property type="entry name" value="Peptidase_C48_C"/>
</dbReference>
<reference evidence="6" key="1">
    <citation type="submission" date="2022-11" db="EMBL/GenBank/DDBJ databases">
        <title>Chromosomal genome sequence assembly and mating type (MAT) locus characterization of the leprose asexual lichenized fungus Lepraria neglecta (Nyl.) Erichsen.</title>
        <authorList>
            <person name="Allen J.L."/>
            <person name="Pfeffer B."/>
        </authorList>
    </citation>
    <scope>NUCLEOTIDE SEQUENCE</scope>
    <source>
        <strain evidence="6">Allen 5258</strain>
    </source>
</reference>
<evidence type="ECO:0000313" key="7">
    <source>
        <dbReference type="Proteomes" id="UP001276659"/>
    </source>
</evidence>
<dbReference type="GO" id="GO:0008234">
    <property type="term" value="F:cysteine-type peptidase activity"/>
    <property type="evidence" value="ECO:0007669"/>
    <property type="project" value="InterPro"/>
</dbReference>
<dbReference type="SUPFAM" id="SSF54001">
    <property type="entry name" value="Cysteine proteinases"/>
    <property type="match status" value="1"/>
</dbReference>
<dbReference type="GO" id="GO:0019783">
    <property type="term" value="F:ubiquitin-like protein peptidase activity"/>
    <property type="evidence" value="ECO:0007669"/>
    <property type="project" value="UniProtKB-ARBA"/>
</dbReference>
<evidence type="ECO:0000313" key="6">
    <source>
        <dbReference type="EMBL" id="KAK3169321.1"/>
    </source>
</evidence>
<dbReference type="Gene3D" id="3.40.395.10">
    <property type="entry name" value="Adenoviral Proteinase, Chain A"/>
    <property type="match status" value="1"/>
</dbReference>
<dbReference type="Proteomes" id="UP001276659">
    <property type="component" value="Unassembled WGS sequence"/>
</dbReference>
<gene>
    <name evidence="6" type="ORF">OEA41_008704</name>
</gene>
<dbReference type="GO" id="GO:0003677">
    <property type="term" value="F:DNA binding"/>
    <property type="evidence" value="ECO:0007669"/>
    <property type="project" value="InterPro"/>
</dbReference>
<feature type="region of interest" description="Disordered" evidence="4">
    <location>
        <begin position="175"/>
        <end position="197"/>
    </location>
</feature>
<evidence type="ECO:0000256" key="4">
    <source>
        <dbReference type="SAM" id="MobiDB-lite"/>
    </source>
</evidence>